<dbReference type="AlphaFoldDB" id="A0A6F9D576"/>
<dbReference type="InterPro" id="IPR043129">
    <property type="entry name" value="ATPase_NBD"/>
</dbReference>
<dbReference type="InterPro" id="IPR004000">
    <property type="entry name" value="Actin"/>
</dbReference>
<evidence type="ECO:0000256" key="2">
    <source>
        <dbReference type="RuleBase" id="RU000487"/>
    </source>
</evidence>
<dbReference type="PANTHER" id="PTHR11937">
    <property type="entry name" value="ACTIN"/>
    <property type="match status" value="1"/>
</dbReference>
<dbReference type="Gene3D" id="3.30.420.40">
    <property type="match status" value="2"/>
</dbReference>
<protein>
    <submittedName>
        <fullName evidence="4">Actin</fullName>
    </submittedName>
</protein>
<gene>
    <name evidence="4" type="primary">Actc1-001</name>
</gene>
<feature type="compositionally biased region" description="Acidic residues" evidence="3">
    <location>
        <begin position="204"/>
        <end position="217"/>
    </location>
</feature>
<dbReference type="PRINTS" id="PR00190">
    <property type="entry name" value="ACTIN"/>
</dbReference>
<comment type="similarity">
    <text evidence="1 2">Belongs to the actin family.</text>
</comment>
<feature type="region of interest" description="Disordered" evidence="3">
    <location>
        <begin position="81"/>
        <end position="106"/>
    </location>
</feature>
<dbReference type="FunFam" id="3.30.420.40:FF:000050">
    <property type="entry name" value="Actin, alpha skeletal muscle"/>
    <property type="match status" value="1"/>
</dbReference>
<dbReference type="EMBL" id="LR782690">
    <property type="protein sequence ID" value="CAB3219841.1"/>
    <property type="molecule type" value="mRNA"/>
</dbReference>
<sequence length="605" mass="66791">MEELVIGSIVVCVTILLWRYFRPKPEDGKGQKGQHKTRDNSVAIHDILQDKNGNGVADKGFPNPTYIKDDDVFVQSNTSSTAAATEEFGRPRQTRQISDISELFRPPYGDDKSLSELVFEELDRAKSTESLDVLSRDRPDVTSAVEHDGKSGEPPNRDSDCNENNDTAVDCDVIEARQTEWREKLKQDLADDDEEFMEEITDDDLDDVSDDTTSESDVDNKMRGDVNNVGRTPVPAQTPSLGRPLVVDNGSYKVRFGWAGDFEPVAIDRNVFGHWRAETSEAWKESLGSKFVGDAAISKHNTLALSSPVQDGRVADWHEMQDVWNHVISTELETEVTQQPMIVTESANVTSKQRERMLEVLIETLRVPAVSLRNQSVLCALSADRKVAVVVSSGHGVTEVVPVYEGYQITSATQILPVGGRHLTDMLARIVQREKGETFTSVSEMEIINSIKERYASVPKDSSVTSQPSEQEILLPDGKVITLDKELSSCVEPLFSPTNVGSTCPGLPQIIKQAVERVDPDLMTYGDNTILLAGGNSMLNGLKPRVQQDVSDLVGGLNVQSAECSENASWIGASLLAQQSNFTSQCVNEDLYFEHGAKIVHRMCF</sequence>
<feature type="region of interest" description="Disordered" evidence="3">
    <location>
        <begin position="130"/>
        <end position="166"/>
    </location>
</feature>
<evidence type="ECO:0000256" key="3">
    <source>
        <dbReference type="SAM" id="MobiDB-lite"/>
    </source>
</evidence>
<evidence type="ECO:0000313" key="4">
    <source>
        <dbReference type="EMBL" id="CAB3219841.1"/>
    </source>
</evidence>
<name>A0A6F9D576_9ASCI</name>
<proteinExistence type="evidence at transcript level"/>
<dbReference type="Pfam" id="PF00022">
    <property type="entry name" value="Actin"/>
    <property type="match status" value="1"/>
</dbReference>
<dbReference type="Gene3D" id="3.90.640.10">
    <property type="entry name" value="Actin, Chain A, domain 4"/>
    <property type="match status" value="1"/>
</dbReference>
<feature type="region of interest" description="Disordered" evidence="3">
    <location>
        <begin position="204"/>
        <end position="242"/>
    </location>
</feature>
<dbReference type="SUPFAM" id="SSF53067">
    <property type="entry name" value="Actin-like ATPase domain"/>
    <property type="match status" value="2"/>
</dbReference>
<organism evidence="4">
    <name type="scientific">Phallusia mammillata</name>
    <dbReference type="NCBI Taxonomy" id="59560"/>
    <lineage>
        <taxon>Eukaryota</taxon>
        <taxon>Metazoa</taxon>
        <taxon>Chordata</taxon>
        <taxon>Tunicata</taxon>
        <taxon>Ascidiacea</taxon>
        <taxon>Phlebobranchia</taxon>
        <taxon>Ascidiidae</taxon>
        <taxon>Phallusia</taxon>
    </lineage>
</organism>
<evidence type="ECO:0000256" key="1">
    <source>
        <dbReference type="ARBA" id="ARBA00006752"/>
    </source>
</evidence>
<accession>A0A6F9D576</accession>
<dbReference type="SMART" id="SM00268">
    <property type="entry name" value="ACTIN"/>
    <property type="match status" value="1"/>
</dbReference>
<feature type="compositionally biased region" description="Basic and acidic residues" evidence="3">
    <location>
        <begin position="130"/>
        <end position="160"/>
    </location>
</feature>
<reference evidence="4" key="1">
    <citation type="submission" date="2020-04" db="EMBL/GenBank/DDBJ databases">
        <authorList>
            <person name="Neveu A P."/>
        </authorList>
    </citation>
    <scope>NUCLEOTIDE SEQUENCE</scope>
    <source>
        <tissue evidence="4">Whole embryo</tissue>
    </source>
</reference>